<keyword evidence="3" id="KW-0732">Signal</keyword>
<dbReference type="Pfam" id="PF05199">
    <property type="entry name" value="GMC_oxred_C"/>
    <property type="match status" value="1"/>
</dbReference>
<evidence type="ECO:0000256" key="2">
    <source>
        <dbReference type="SAM" id="MobiDB-lite"/>
    </source>
</evidence>
<dbReference type="Pfam" id="PF00732">
    <property type="entry name" value="GMC_oxred_N"/>
    <property type="match status" value="1"/>
</dbReference>
<organism evidence="5 6">
    <name type="scientific">Amniculicola lignicola CBS 123094</name>
    <dbReference type="NCBI Taxonomy" id="1392246"/>
    <lineage>
        <taxon>Eukaryota</taxon>
        <taxon>Fungi</taxon>
        <taxon>Dikarya</taxon>
        <taxon>Ascomycota</taxon>
        <taxon>Pezizomycotina</taxon>
        <taxon>Dothideomycetes</taxon>
        <taxon>Pleosporomycetidae</taxon>
        <taxon>Pleosporales</taxon>
        <taxon>Amniculicolaceae</taxon>
        <taxon>Amniculicola</taxon>
    </lineage>
</organism>
<protein>
    <submittedName>
        <fullName evidence="5">GMC oxidoreductase</fullName>
    </submittedName>
</protein>
<accession>A0A6A5WR78</accession>
<dbReference type="InterPro" id="IPR036188">
    <property type="entry name" value="FAD/NAD-bd_sf"/>
</dbReference>
<feature type="chain" id="PRO_5025614971" evidence="3">
    <location>
        <begin position="21"/>
        <end position="633"/>
    </location>
</feature>
<evidence type="ECO:0000256" key="1">
    <source>
        <dbReference type="ARBA" id="ARBA00010790"/>
    </source>
</evidence>
<dbReference type="PIRSF" id="PIRSF000137">
    <property type="entry name" value="Alcohol_oxidase"/>
    <property type="match status" value="1"/>
</dbReference>
<feature type="domain" description="Glucose-methanol-choline oxidoreductase N-terminal" evidence="4">
    <location>
        <begin position="357"/>
        <end position="371"/>
    </location>
</feature>
<dbReference type="Proteomes" id="UP000799779">
    <property type="component" value="Unassembled WGS sequence"/>
</dbReference>
<dbReference type="SUPFAM" id="SSF54373">
    <property type="entry name" value="FAD-linked reductases, C-terminal domain"/>
    <property type="match status" value="1"/>
</dbReference>
<dbReference type="PANTHER" id="PTHR11552:SF80">
    <property type="entry name" value="GMC OXIDOREDUCTASE"/>
    <property type="match status" value="1"/>
</dbReference>
<dbReference type="GO" id="GO:0016614">
    <property type="term" value="F:oxidoreductase activity, acting on CH-OH group of donors"/>
    <property type="evidence" value="ECO:0007669"/>
    <property type="project" value="InterPro"/>
</dbReference>
<sequence>MAPLISFLLSLASLATPILTTPISPAPAISNKTYEYIVIGSGPGGGPLAANLARAGHTVLLVEAGDDQTENVNVSQWLNFNSAGNDPATRWDFFVKHSDDEEREARYLHRTWRKKGGEFYVGTEPPAGAKPLGIYYPRAGTLGGCAMHNGCLTMNPNDADWDSIASLTGDPSWSASEMRKWLVQLEKVHYNSTSSHGHSGWLDMTMLDPGFSTSSDAKQLAQFAAQAAGYQVSATSDLLQRDMNGNQQGRDNLVGPFGGVSHVNPDGRRSSPGYYVKETVQSGKYPLTLSLDTLATKVILSKPEGGMRGGAPSTPKAIGIEFLQGKSLYKADPRYNPLIKPVAGKVWASREVIVSGGAFNSPQLLMLSGIGPKKELKKHSIPVLVDLPGVGKSLADNYEAGILSLGKRAVTGMGEIFPAFWKTSVGTIRDIYMWCGGFAFEGFWPGFPNIPPDYTGTYGPNQYECALVHMNPRSQAGIVSLASSNPQDMPLVNLNFFKDKGSDKDLTAILEGVKWVRSWLSKVDPSAPNSLAPFTELHPCAGEIGKQNCTEKSQKTYLKEQAYSHHASSSCRIGADDDPLAVLDSEFKVRGVRGLRVVDASSFPRVPGGFPVLPTMMLSEKASALLLEDIKKN</sequence>
<dbReference type="Gene3D" id="3.30.560.10">
    <property type="entry name" value="Glucose Oxidase, domain 3"/>
    <property type="match status" value="1"/>
</dbReference>
<dbReference type="OrthoDB" id="269227at2759"/>
<dbReference type="SUPFAM" id="SSF51905">
    <property type="entry name" value="FAD/NAD(P)-binding domain"/>
    <property type="match status" value="1"/>
</dbReference>
<dbReference type="AlphaFoldDB" id="A0A6A5WR78"/>
<gene>
    <name evidence="5" type="ORF">P154DRAFT_426738</name>
</gene>
<evidence type="ECO:0000259" key="4">
    <source>
        <dbReference type="PROSITE" id="PS00624"/>
    </source>
</evidence>
<evidence type="ECO:0000256" key="3">
    <source>
        <dbReference type="SAM" id="SignalP"/>
    </source>
</evidence>
<dbReference type="InterPro" id="IPR012132">
    <property type="entry name" value="GMC_OxRdtase"/>
</dbReference>
<feature type="signal peptide" evidence="3">
    <location>
        <begin position="1"/>
        <end position="20"/>
    </location>
</feature>
<feature type="region of interest" description="Disordered" evidence="2">
    <location>
        <begin position="249"/>
        <end position="273"/>
    </location>
</feature>
<dbReference type="Gene3D" id="3.50.50.60">
    <property type="entry name" value="FAD/NAD(P)-binding domain"/>
    <property type="match status" value="2"/>
</dbReference>
<reference evidence="5" key="1">
    <citation type="journal article" date="2020" name="Stud. Mycol.">
        <title>101 Dothideomycetes genomes: a test case for predicting lifestyles and emergence of pathogens.</title>
        <authorList>
            <person name="Haridas S."/>
            <person name="Albert R."/>
            <person name="Binder M."/>
            <person name="Bloem J."/>
            <person name="Labutti K."/>
            <person name="Salamov A."/>
            <person name="Andreopoulos B."/>
            <person name="Baker S."/>
            <person name="Barry K."/>
            <person name="Bills G."/>
            <person name="Bluhm B."/>
            <person name="Cannon C."/>
            <person name="Castanera R."/>
            <person name="Culley D."/>
            <person name="Daum C."/>
            <person name="Ezra D."/>
            <person name="Gonzalez J."/>
            <person name="Henrissat B."/>
            <person name="Kuo A."/>
            <person name="Liang C."/>
            <person name="Lipzen A."/>
            <person name="Lutzoni F."/>
            <person name="Magnuson J."/>
            <person name="Mondo S."/>
            <person name="Nolan M."/>
            <person name="Ohm R."/>
            <person name="Pangilinan J."/>
            <person name="Park H.-J."/>
            <person name="Ramirez L."/>
            <person name="Alfaro M."/>
            <person name="Sun H."/>
            <person name="Tritt A."/>
            <person name="Yoshinaga Y."/>
            <person name="Zwiers L.-H."/>
            <person name="Turgeon B."/>
            <person name="Goodwin S."/>
            <person name="Spatafora J."/>
            <person name="Crous P."/>
            <person name="Grigoriev I."/>
        </authorList>
    </citation>
    <scope>NUCLEOTIDE SEQUENCE</scope>
    <source>
        <strain evidence="5">CBS 123094</strain>
    </source>
</reference>
<dbReference type="PANTHER" id="PTHR11552">
    <property type="entry name" value="GLUCOSE-METHANOL-CHOLINE GMC OXIDOREDUCTASE"/>
    <property type="match status" value="1"/>
</dbReference>
<keyword evidence="6" id="KW-1185">Reference proteome</keyword>
<evidence type="ECO:0000313" key="6">
    <source>
        <dbReference type="Proteomes" id="UP000799779"/>
    </source>
</evidence>
<comment type="similarity">
    <text evidence="1">Belongs to the GMC oxidoreductase family.</text>
</comment>
<dbReference type="GO" id="GO:0050660">
    <property type="term" value="F:flavin adenine dinucleotide binding"/>
    <property type="evidence" value="ECO:0007669"/>
    <property type="project" value="InterPro"/>
</dbReference>
<proteinExistence type="inferred from homology"/>
<dbReference type="InterPro" id="IPR000172">
    <property type="entry name" value="GMC_OxRdtase_N"/>
</dbReference>
<name>A0A6A5WR78_9PLEO</name>
<evidence type="ECO:0000313" key="5">
    <source>
        <dbReference type="EMBL" id="KAF2004363.1"/>
    </source>
</evidence>
<dbReference type="InterPro" id="IPR007867">
    <property type="entry name" value="GMC_OxRtase_C"/>
</dbReference>
<dbReference type="EMBL" id="ML977567">
    <property type="protein sequence ID" value="KAF2004363.1"/>
    <property type="molecule type" value="Genomic_DNA"/>
</dbReference>
<dbReference type="PROSITE" id="PS00624">
    <property type="entry name" value="GMC_OXRED_2"/>
    <property type="match status" value="1"/>
</dbReference>